<evidence type="ECO:0000313" key="4">
    <source>
        <dbReference type="Proteomes" id="UP000029738"/>
    </source>
</evidence>
<dbReference type="Proteomes" id="UP000029738">
    <property type="component" value="Unassembled WGS sequence"/>
</dbReference>
<dbReference type="AlphaFoldDB" id="A0A0C1RMS5"/>
<dbReference type="PROSITE" id="PS50006">
    <property type="entry name" value="FHA_DOMAIN"/>
    <property type="match status" value="1"/>
</dbReference>
<dbReference type="CDD" id="cd00060">
    <property type="entry name" value="FHA"/>
    <property type="match status" value="1"/>
</dbReference>
<evidence type="ECO:0000313" key="3">
    <source>
        <dbReference type="EMBL" id="KIE13280.1"/>
    </source>
</evidence>
<feature type="domain" description="FHA" evidence="1">
    <location>
        <begin position="156"/>
        <end position="212"/>
    </location>
</feature>
<organism evidence="3">
    <name type="scientific">Tolypothrix bouteillei VB521301</name>
    <dbReference type="NCBI Taxonomy" id="1479485"/>
    <lineage>
        <taxon>Bacteria</taxon>
        <taxon>Bacillati</taxon>
        <taxon>Cyanobacteriota</taxon>
        <taxon>Cyanophyceae</taxon>
        <taxon>Nostocales</taxon>
        <taxon>Tolypothrichaceae</taxon>
        <taxon>Tolypothrix</taxon>
    </lineage>
</organism>
<dbReference type="SMART" id="SM00240">
    <property type="entry name" value="FHA"/>
    <property type="match status" value="1"/>
</dbReference>
<dbReference type="STRING" id="1479485.DA73_0207905"/>
<accession>A0A0C1RMS5</accession>
<dbReference type="PANTHER" id="PTHR23308">
    <property type="entry name" value="NUCLEAR INHIBITOR OF PROTEIN PHOSPHATASE-1"/>
    <property type="match status" value="1"/>
</dbReference>
<dbReference type="EMBL" id="JHEG02000019">
    <property type="protein sequence ID" value="KIE13280.1"/>
    <property type="molecule type" value="Genomic_DNA"/>
</dbReference>
<reference evidence="3" key="1">
    <citation type="journal article" date="2015" name="Genome Announc.">
        <title>Draft Genome Sequence of Tolypothrix boutellei Strain VB521301.</title>
        <authorList>
            <person name="Chandrababunaidu M.M."/>
            <person name="Singh D."/>
            <person name="Sen D."/>
            <person name="Bhan S."/>
            <person name="Das S."/>
            <person name="Gupta A."/>
            <person name="Adhikary S.P."/>
            <person name="Tripathy S."/>
        </authorList>
    </citation>
    <scope>NUCLEOTIDE SEQUENCE</scope>
    <source>
        <strain evidence="3">VB521301</strain>
    </source>
</reference>
<dbReference type="InterPro" id="IPR050923">
    <property type="entry name" value="Cell_Proc_Reg/RNA_Proc"/>
</dbReference>
<dbReference type="Gene3D" id="2.60.200.20">
    <property type="match status" value="1"/>
</dbReference>
<dbReference type="RefSeq" id="WP_038085237.1">
    <property type="nucleotide sequence ID" value="NZ_JHEG04000001.1"/>
</dbReference>
<protein>
    <submittedName>
        <fullName evidence="2">FHA domain-containing protein</fullName>
    </submittedName>
    <submittedName>
        <fullName evidence="3">Phosphopeptide-binding protein</fullName>
    </submittedName>
</protein>
<comment type="caution">
    <text evidence="3">The sequence shown here is derived from an EMBL/GenBank/DDBJ whole genome shotgun (WGS) entry which is preliminary data.</text>
</comment>
<name>A0A0C1RMS5_9CYAN</name>
<reference evidence="2" key="2">
    <citation type="submission" date="2019-11" db="EMBL/GenBank/DDBJ databases">
        <title>Improved Assembly of Tolypothrix boutellei genome.</title>
        <authorList>
            <person name="Sarangi A.N."/>
            <person name="Mukherjee M."/>
            <person name="Ghosh S."/>
            <person name="Singh D."/>
            <person name="Das A."/>
            <person name="Kant S."/>
            <person name="Prusty A."/>
            <person name="Tripathy S."/>
        </authorList>
    </citation>
    <scope>NUCLEOTIDE SEQUENCE</scope>
    <source>
        <strain evidence="2">VB521301</strain>
    </source>
</reference>
<gene>
    <name evidence="3" type="ORF">DA73_0207905</name>
    <name evidence="2" type="ORF">DA73_0400021245</name>
</gene>
<evidence type="ECO:0000313" key="2">
    <source>
        <dbReference type="EMBL" id="KAF3887738.1"/>
    </source>
</evidence>
<dbReference type="Pfam" id="PF00498">
    <property type="entry name" value="FHA"/>
    <property type="match status" value="1"/>
</dbReference>
<dbReference type="InterPro" id="IPR000253">
    <property type="entry name" value="FHA_dom"/>
</dbReference>
<dbReference type="SUPFAM" id="SSF49879">
    <property type="entry name" value="SMAD/FHA domain"/>
    <property type="match status" value="1"/>
</dbReference>
<evidence type="ECO:0000259" key="1">
    <source>
        <dbReference type="PROSITE" id="PS50006"/>
    </source>
</evidence>
<keyword evidence="4" id="KW-1185">Reference proteome</keyword>
<sequence>MSTYQCPKGHASTESDYCSDCGTKILGITQSAVTVITPKQEVLQTTPPAIAFGSSHTRLIACPDCTAPHDPSSGNFCEICGYNFITKAHGEIPIAATTNLTKEVTDDVPAKPIEQPSASTSGAEITATIDPSLQSPESPAPPNQPPITYQLDKDSNLIGRSSELRGVYPEIALDFDSAVSHRHALLNRNPDGTFILRDIGSTNGTKLNGVEINPMVDVPIKDGDEITLGHWTRIKFRG</sequence>
<dbReference type="EMBL" id="JHEG04000001">
    <property type="protein sequence ID" value="KAF3887738.1"/>
    <property type="molecule type" value="Genomic_DNA"/>
</dbReference>
<dbReference type="OrthoDB" id="5111283at2"/>
<proteinExistence type="predicted"/>
<dbReference type="InterPro" id="IPR008984">
    <property type="entry name" value="SMAD_FHA_dom_sf"/>
</dbReference>